<dbReference type="Proteomes" id="UP000223789">
    <property type="component" value="Segment"/>
</dbReference>
<proteinExistence type="predicted"/>
<reference evidence="1 2" key="1">
    <citation type="submission" date="2016-03" db="EMBL/GenBank/DDBJ databases">
        <authorList>
            <person name="Ploux O."/>
        </authorList>
    </citation>
    <scope>NUCLEOTIDE SEQUENCE [LARGE SCALE GENOMIC DNA]</scope>
</reference>
<gene>
    <name evidence="1" type="ORF">SEA_CHYMERA_26</name>
</gene>
<evidence type="ECO:0000313" key="1">
    <source>
        <dbReference type="EMBL" id="AMS01585.1"/>
    </source>
</evidence>
<sequence length="159" mass="16789">MRLDTFHAFAVSALADAPDVLSSVPWDRGKEHLRGIHVTLTTGAQVWIGVTSAAAPGDQWQGPEIPVEGEPPAEIPYPQLFEDGKKTTTPALLQDYLAAALTNSGSKQIASAAGYGSDALHPGFGVVFHDGARGFCLFHHTARQGQTLGGRAFDLQGVI</sequence>
<dbReference type="EMBL" id="KU958700">
    <property type="protein sequence ID" value="AMS01585.1"/>
    <property type="molecule type" value="Genomic_DNA"/>
</dbReference>
<evidence type="ECO:0000313" key="2">
    <source>
        <dbReference type="Proteomes" id="UP000223789"/>
    </source>
</evidence>
<accession>A0A142K652</accession>
<protein>
    <submittedName>
        <fullName evidence="1">Uncharacterized protein</fullName>
    </submittedName>
</protein>
<organism evidence="1 2">
    <name type="scientific">Streptomyces phage Chymera</name>
    <dbReference type="NCBI Taxonomy" id="1821728"/>
    <lineage>
        <taxon>Viruses</taxon>
        <taxon>Duplodnaviria</taxon>
        <taxon>Heunggongvirae</taxon>
        <taxon>Uroviricota</taxon>
        <taxon>Caudoviricetes</taxon>
        <taxon>Chymeravirus</taxon>
        <taxon>Chymeravirus chymera</taxon>
    </lineage>
</organism>
<keyword evidence="2" id="KW-1185">Reference proteome</keyword>
<name>A0A142K652_9CAUD</name>